<reference evidence="2 3" key="1">
    <citation type="journal article" date="2024" name="G3 (Bethesda)">
        <title>Genome assembly of Hibiscus sabdariffa L. provides insights into metabolisms of medicinal natural products.</title>
        <authorList>
            <person name="Kim T."/>
        </authorList>
    </citation>
    <scope>NUCLEOTIDE SEQUENCE [LARGE SCALE GENOMIC DNA]</scope>
    <source>
        <strain evidence="2">TK-2024</strain>
        <tissue evidence="2">Old leaves</tissue>
    </source>
</reference>
<dbReference type="EMBL" id="JBBPBM010000013">
    <property type="protein sequence ID" value="KAK8561075.1"/>
    <property type="molecule type" value="Genomic_DNA"/>
</dbReference>
<evidence type="ECO:0000313" key="2">
    <source>
        <dbReference type="EMBL" id="KAK8561075.1"/>
    </source>
</evidence>
<evidence type="ECO:0000313" key="3">
    <source>
        <dbReference type="Proteomes" id="UP001472677"/>
    </source>
</evidence>
<feature type="region of interest" description="Disordered" evidence="1">
    <location>
        <begin position="1"/>
        <end position="24"/>
    </location>
</feature>
<comment type="caution">
    <text evidence="2">The sequence shown here is derived from an EMBL/GenBank/DDBJ whole genome shotgun (WGS) entry which is preliminary data.</text>
</comment>
<sequence length="83" mass="9621">MVWPPPPPFHTIKHRKPKRSQSKYPNPWPWDQILSQLLLSFHVTGPESPPPRRRRGCLPPEDHTMTTRTVTAAEDDDDPSMKT</sequence>
<feature type="compositionally biased region" description="Acidic residues" evidence="1">
    <location>
        <begin position="73"/>
        <end position="83"/>
    </location>
</feature>
<feature type="region of interest" description="Disordered" evidence="1">
    <location>
        <begin position="43"/>
        <end position="83"/>
    </location>
</feature>
<name>A0ABR2EGG3_9ROSI</name>
<protein>
    <submittedName>
        <fullName evidence="2">Uncharacterized protein</fullName>
    </submittedName>
</protein>
<evidence type="ECO:0000256" key="1">
    <source>
        <dbReference type="SAM" id="MobiDB-lite"/>
    </source>
</evidence>
<gene>
    <name evidence="2" type="ORF">V6N12_048151</name>
</gene>
<organism evidence="2 3">
    <name type="scientific">Hibiscus sabdariffa</name>
    <name type="common">roselle</name>
    <dbReference type="NCBI Taxonomy" id="183260"/>
    <lineage>
        <taxon>Eukaryota</taxon>
        <taxon>Viridiplantae</taxon>
        <taxon>Streptophyta</taxon>
        <taxon>Embryophyta</taxon>
        <taxon>Tracheophyta</taxon>
        <taxon>Spermatophyta</taxon>
        <taxon>Magnoliopsida</taxon>
        <taxon>eudicotyledons</taxon>
        <taxon>Gunneridae</taxon>
        <taxon>Pentapetalae</taxon>
        <taxon>rosids</taxon>
        <taxon>malvids</taxon>
        <taxon>Malvales</taxon>
        <taxon>Malvaceae</taxon>
        <taxon>Malvoideae</taxon>
        <taxon>Hibiscus</taxon>
    </lineage>
</organism>
<keyword evidence="3" id="KW-1185">Reference proteome</keyword>
<proteinExistence type="predicted"/>
<feature type="compositionally biased region" description="Basic residues" evidence="1">
    <location>
        <begin position="11"/>
        <end position="21"/>
    </location>
</feature>
<accession>A0ABR2EGG3</accession>
<dbReference type="Proteomes" id="UP001472677">
    <property type="component" value="Unassembled WGS sequence"/>
</dbReference>